<comment type="caution">
    <text evidence="2">The sequence shown here is derived from an EMBL/GenBank/DDBJ whole genome shotgun (WGS) entry which is preliminary data.</text>
</comment>
<dbReference type="Proteomes" id="UP000521872">
    <property type="component" value="Unassembled WGS sequence"/>
</dbReference>
<sequence length="1511" mass="169794">MDTLMLFDLAVLPKVGPNLDHLRDIPLLARLRIDGTTFDHTTLNKHAGTETAWKASYWFMVPVLEKTLLKVNISPVNVPTFVIAVDQIIEDDPDSQKGASVEIDCAKIRDSVSESTGNARHFLVEPTTPSGEDGSFDIRFAVFLSSSNLFVGPSPALVLTKTKGFKREEISLVLAQIVSDDEKIMRPCLGLLYTAYSVVIKLSNDDENKAWCLGMLANLHLARYDAFLKMMDDKATSYPMYHIYFKGLEAAISMLDYALKTSQPLYPKRPWLLLSLAMCLQRLYLAQTELEDSVEFNATAIRLWDVLRDMGDDEPKKQGLATFVAVALQRRFKTTKSATDIDSAIAAYRDAVRLLDDDKPDKLELLNDLVDSVLERLDLVKGEIDQETVELATKGVSLINDTHDNTALIRAKYNYARSKFLYWQTHAAEVTAGADGLLDIIHAYENALNHLSSDEVTRRRVWSKELGTVFFQRFHRSGDITDLNRSILLLQQAAPALSNSSPNVLQECVKMLALSLFLRFHKTHDFDDVDLANRLVEEEAFIEMEKENSSDAPVGFLNQQFEDYVKYFENLTGIEDIVKSARRLQDLIGRKDLTSTVARQMDDIGMFLALRLKSKDALAEVSRGIMDILWEVPVTLRSTWQARARRWCIMLNELLLRKFDVSRDQHYIDKAIEMCEFFAPEVTKETQISPDPEILRCLGSFLLKRFHWFGDISDINRSVQVLEDALSTCQNGHLSTVNLLNSLGSSYLERSQKLGDISDFNKAAIAFQNALEASSNSHSKSATIIAHNVGLVHLRRLKLTGDIIDADRAVKLYQDIADKHPAGSSEKVGASVERASALLRRFWHLRDPQDVEETIKVLEDAFISAKTRNIEFQAEILHNLGDAYAERFADFAILYGRFGAIEDINQSIKHYQDAMILLPKSHPRRARLLFDLGRWLPSRYELVHNREDLEACLDGLLTASSINTASFQLRFEASSLRGYWSQTFRHGDAVESYTIAMELLPKLVWPGLSIPNRHARLLGTGDVIADAVAAAIEAGELEKAFRWFEQGRSIVWTQQDMLRSPHEELARQHPELASRYRVLSEGLGRFEPHDAGKGVPFDEPNLAKDYHRMAQEREELIAEIRRAKGFEDFLRPKAVNEIFPKALRRGTVVAINTSKFRCDALILPPDSDGVIVVHLNDLSLLIANQLKAELHDLLRRKGVFRGKGGAIKRRSPFLRKPKGDPESEFKKILETLWTTICRPVLDRLEIPLPEPQKLPEHMHRIWWCLSGSLAFLPIHAAGLYGQDDQRGSKLSDFVVSSYIPSISALAHSSSSNPSANANLVGIALPEESKLPCSELEMTILRKYSPPFHVESLLEAQATPQNVKPAMERCSWGHFSCHGIQDNAEGNSSLFLAQGTRLTLSDISALHLPHAEFAFLSACQTATGDELLPEESIHLVAGMLFAGYRGAVGTMWSIVDEDGPHVADRFYTELCKAGTPTADKAASSLHAAINQLRTSELQKSFFSWVPFIHYGV</sequence>
<dbReference type="EMBL" id="JAACJL010000048">
    <property type="protein sequence ID" value="KAF4612555.1"/>
    <property type="molecule type" value="Genomic_DNA"/>
</dbReference>
<dbReference type="InterPro" id="IPR024983">
    <property type="entry name" value="CHAT_dom"/>
</dbReference>
<evidence type="ECO:0000259" key="1">
    <source>
        <dbReference type="Pfam" id="PF12770"/>
    </source>
</evidence>
<dbReference type="InterPro" id="IPR011990">
    <property type="entry name" value="TPR-like_helical_dom_sf"/>
</dbReference>
<organism evidence="2 3">
    <name type="scientific">Agrocybe pediades</name>
    <dbReference type="NCBI Taxonomy" id="84607"/>
    <lineage>
        <taxon>Eukaryota</taxon>
        <taxon>Fungi</taxon>
        <taxon>Dikarya</taxon>
        <taxon>Basidiomycota</taxon>
        <taxon>Agaricomycotina</taxon>
        <taxon>Agaricomycetes</taxon>
        <taxon>Agaricomycetidae</taxon>
        <taxon>Agaricales</taxon>
        <taxon>Agaricineae</taxon>
        <taxon>Strophariaceae</taxon>
        <taxon>Agrocybe</taxon>
    </lineage>
</organism>
<accession>A0A8H4VLL5</accession>
<evidence type="ECO:0000313" key="2">
    <source>
        <dbReference type="EMBL" id="KAF4612555.1"/>
    </source>
</evidence>
<proteinExistence type="predicted"/>
<keyword evidence="3" id="KW-1185">Reference proteome</keyword>
<dbReference type="Pfam" id="PF12770">
    <property type="entry name" value="CHAT"/>
    <property type="match status" value="1"/>
</dbReference>
<name>A0A8H4VLL5_9AGAR</name>
<gene>
    <name evidence="2" type="ORF">D9613_012733</name>
</gene>
<feature type="domain" description="CHAT" evidence="1">
    <location>
        <begin position="1227"/>
        <end position="1510"/>
    </location>
</feature>
<dbReference type="Gene3D" id="1.25.40.10">
    <property type="entry name" value="Tetratricopeptide repeat domain"/>
    <property type="match status" value="1"/>
</dbReference>
<reference evidence="2 3" key="1">
    <citation type="submission" date="2019-12" db="EMBL/GenBank/DDBJ databases">
        <authorList>
            <person name="Floudas D."/>
            <person name="Bentzer J."/>
            <person name="Ahren D."/>
            <person name="Johansson T."/>
            <person name="Persson P."/>
            <person name="Tunlid A."/>
        </authorList>
    </citation>
    <scope>NUCLEOTIDE SEQUENCE [LARGE SCALE GENOMIC DNA]</scope>
    <source>
        <strain evidence="2 3">CBS 102.39</strain>
    </source>
</reference>
<evidence type="ECO:0000313" key="3">
    <source>
        <dbReference type="Proteomes" id="UP000521872"/>
    </source>
</evidence>
<protein>
    <recommendedName>
        <fullName evidence="1">CHAT domain-containing protein</fullName>
    </recommendedName>
</protein>